<evidence type="ECO:0000313" key="1">
    <source>
        <dbReference type="EMBL" id="MBM7121772.1"/>
    </source>
</evidence>
<dbReference type="Proteomes" id="UP001430065">
    <property type="component" value="Unassembled WGS sequence"/>
</dbReference>
<gene>
    <name evidence="1" type="ORF">ISP20_11445</name>
</gene>
<dbReference type="RefSeq" id="WP_204636236.1">
    <property type="nucleotide sequence ID" value="NZ_JADIKC010000005.1"/>
</dbReference>
<name>A0ABS2JRW9_9GAMM</name>
<sequence length="112" mass="12623">MKRRHKRRIVRTLLTVAAVGGLLGVASWHRWHRPVDEMALAEQTRHQRQIASCEAQIRPTLQGEIEGWRLVGEESNTIGSQLTFAANFNARTSLYHCEVDHSAQVVAIDGPE</sequence>
<protein>
    <submittedName>
        <fullName evidence="1">Uncharacterized protein</fullName>
    </submittedName>
</protein>
<accession>A0ABS2JRW9</accession>
<proteinExistence type="predicted"/>
<dbReference type="EMBL" id="JADIKC010000005">
    <property type="protein sequence ID" value="MBM7121772.1"/>
    <property type="molecule type" value="Genomic_DNA"/>
</dbReference>
<keyword evidence="2" id="KW-1185">Reference proteome</keyword>
<evidence type="ECO:0000313" key="2">
    <source>
        <dbReference type="Proteomes" id="UP001430065"/>
    </source>
</evidence>
<comment type="caution">
    <text evidence="1">The sequence shown here is derived from an EMBL/GenBank/DDBJ whole genome shotgun (WGS) entry which is preliminary data.</text>
</comment>
<organism evidence="1 2">
    <name type="scientific">Dyella kyungheensis</name>
    <dbReference type="NCBI Taxonomy" id="1242174"/>
    <lineage>
        <taxon>Bacteria</taxon>
        <taxon>Pseudomonadati</taxon>
        <taxon>Pseudomonadota</taxon>
        <taxon>Gammaproteobacteria</taxon>
        <taxon>Lysobacterales</taxon>
        <taxon>Rhodanobacteraceae</taxon>
        <taxon>Dyella</taxon>
    </lineage>
</organism>
<reference evidence="1 2" key="1">
    <citation type="submission" date="2020-10" db="EMBL/GenBank/DDBJ databases">
        <title>Phylogeny of dyella-like bacteria.</title>
        <authorList>
            <person name="Fu J."/>
        </authorList>
    </citation>
    <scope>NUCLEOTIDE SEQUENCE [LARGE SCALE GENOMIC DNA]</scope>
    <source>
        <strain evidence="1 2">THG-B117</strain>
    </source>
</reference>